<dbReference type="InterPro" id="IPR019076">
    <property type="entry name" value="Spore_lipoprot_YhcN/YlaJ-like"/>
</dbReference>
<accession>A0A072NKI1</accession>
<name>A0A072NKI1_SCHAZ</name>
<dbReference type="EMBL" id="JJRY01000012">
    <property type="protein sequence ID" value="KEF37777.1"/>
    <property type="molecule type" value="Genomic_DNA"/>
</dbReference>
<dbReference type="OrthoDB" id="2968939at2"/>
<comment type="caution">
    <text evidence="2">The sequence shown here is derived from an EMBL/GenBank/DDBJ whole genome shotgun (WGS) entry which is preliminary data.</text>
</comment>
<proteinExistence type="predicted"/>
<feature type="chain" id="PRO_5039558973" evidence="1">
    <location>
        <begin position="27"/>
        <end position="196"/>
    </location>
</feature>
<dbReference type="Proteomes" id="UP000027936">
    <property type="component" value="Unassembled WGS sequence"/>
</dbReference>
<dbReference type="Pfam" id="PF09580">
    <property type="entry name" value="Spore_YhcN_YlaJ"/>
    <property type="match status" value="1"/>
</dbReference>
<reference evidence="2 3" key="1">
    <citation type="submission" date="2014-04" db="EMBL/GenBank/DDBJ databases">
        <title>Draft genome sequence of Bacillus azotoformans MEV2011, a (co-) denitrifying strain unable to grow in the presence of oxygen.</title>
        <authorList>
            <person name="Nielsen M."/>
            <person name="Schreiber L."/>
            <person name="Finster K."/>
            <person name="Schramm A."/>
        </authorList>
    </citation>
    <scope>NUCLEOTIDE SEQUENCE [LARGE SCALE GENOMIC DNA]</scope>
    <source>
        <strain evidence="2 3">MEV2011</strain>
    </source>
</reference>
<dbReference type="RefSeq" id="WP_035196555.1">
    <property type="nucleotide sequence ID" value="NZ_JJRY01000012.1"/>
</dbReference>
<dbReference type="PATRIC" id="fig|1348973.3.peg.2981"/>
<gene>
    <name evidence="2" type="ORF">M670_03083</name>
</gene>
<dbReference type="AlphaFoldDB" id="A0A072NKI1"/>
<keyword evidence="1" id="KW-0732">Signal</keyword>
<feature type="signal peptide" evidence="1">
    <location>
        <begin position="1"/>
        <end position="26"/>
    </location>
</feature>
<dbReference type="PROSITE" id="PS51257">
    <property type="entry name" value="PROKAR_LIPOPROTEIN"/>
    <property type="match status" value="1"/>
</dbReference>
<evidence type="ECO:0000256" key="1">
    <source>
        <dbReference type="SAM" id="SignalP"/>
    </source>
</evidence>
<evidence type="ECO:0000313" key="3">
    <source>
        <dbReference type="Proteomes" id="UP000027936"/>
    </source>
</evidence>
<protein>
    <submittedName>
        <fullName evidence="2">Sporulation lipoprotein YhcN/YlaJ (Spore_YhcN_YlaJ)</fullName>
    </submittedName>
</protein>
<sequence>MRPKIMFISLIFLAGLVGCNINNNNAGEDAQPRMGDNVGQVTSPGNGTNTTNITNTTNLGQQYDDPYNHNYNGSYSGEQGTQISNDVRSAQRVASRASEAAEDIAGVNRAVSVAQGADIVVAIDVNQKGDEQGLEKKVQQVIAKNEQGYNVYVTSDPDIKERVHTLFTNMNNVKTSFVSKGIGEIIYDIGHADGRR</sequence>
<keyword evidence="2" id="KW-0449">Lipoprotein</keyword>
<evidence type="ECO:0000313" key="2">
    <source>
        <dbReference type="EMBL" id="KEF37777.1"/>
    </source>
</evidence>
<organism evidence="2 3">
    <name type="scientific">Schinkia azotoformans MEV2011</name>
    <dbReference type="NCBI Taxonomy" id="1348973"/>
    <lineage>
        <taxon>Bacteria</taxon>
        <taxon>Bacillati</taxon>
        <taxon>Bacillota</taxon>
        <taxon>Bacilli</taxon>
        <taxon>Bacillales</taxon>
        <taxon>Bacillaceae</taxon>
        <taxon>Calidifontibacillus/Schinkia group</taxon>
        <taxon>Schinkia</taxon>
    </lineage>
</organism>